<reference evidence="1" key="1">
    <citation type="submission" date="2015-06" db="EMBL/GenBank/DDBJ databases">
        <authorList>
            <person name="Nguyen H."/>
        </authorList>
    </citation>
    <scope>NUCLEOTIDE SEQUENCE</scope>
    <source>
        <strain evidence="1">DAOM 180753</strain>
    </source>
</reference>
<organism evidence="1 2">
    <name type="scientific">Penicillium thymicola</name>
    <dbReference type="NCBI Taxonomy" id="293382"/>
    <lineage>
        <taxon>Eukaryota</taxon>
        <taxon>Fungi</taxon>
        <taxon>Dikarya</taxon>
        <taxon>Ascomycota</taxon>
        <taxon>Pezizomycotina</taxon>
        <taxon>Eurotiomycetes</taxon>
        <taxon>Eurotiomycetidae</taxon>
        <taxon>Eurotiales</taxon>
        <taxon>Aspergillaceae</taxon>
        <taxon>Penicillium</taxon>
    </lineage>
</organism>
<reference evidence="1" key="2">
    <citation type="journal article" date="2016" name="Fungal Biol.">
        <title>Ochratoxin A production by Penicillium thymicola.</title>
        <authorList>
            <person name="Nguyen H.D.T."/>
            <person name="McMullin D.R."/>
            <person name="Ponomareva E."/>
            <person name="Riley R."/>
            <person name="Pomraning K.R."/>
            <person name="Baker S.E."/>
            <person name="Seifert K.A."/>
        </authorList>
    </citation>
    <scope>NUCLEOTIDE SEQUENCE</scope>
    <source>
        <strain evidence="1">DAOM 180753</strain>
    </source>
</reference>
<keyword evidence="2" id="KW-1185">Reference proteome</keyword>
<name>A0AAI9X8V3_PENTH</name>
<comment type="caution">
    <text evidence="1">The sequence shown here is derived from an EMBL/GenBank/DDBJ whole genome shotgun (WGS) entry which is preliminary data.</text>
</comment>
<accession>A0AAI9X8V3</accession>
<evidence type="ECO:0000313" key="2">
    <source>
        <dbReference type="Proteomes" id="UP001227192"/>
    </source>
</evidence>
<evidence type="ECO:0000313" key="1">
    <source>
        <dbReference type="EMBL" id="KAJ9488175.1"/>
    </source>
</evidence>
<protein>
    <submittedName>
        <fullName evidence="1">Uncharacterized protein</fullName>
    </submittedName>
</protein>
<dbReference type="AlphaFoldDB" id="A0AAI9X8V3"/>
<sequence length="294" mass="33746">MKTKRAVIRLRGPRLELYIEKKSNGLLIFTVEDCDFHFSRDGIELEDAETFRQFRFSLPQIFADGKQVWKSSYLVKKTTNHDRFPPLERWLSCFRGLEKADPFGKHPANEEPRVHPRWLEDPKGIKPAVVWQPPGPYFLNDHERQKRVVEVSYIERAFIRGSVNKVFNLNTRHRAIVTTPWGNQMRNRIHVKSNCEGPAPTLTAMTSVNFFLLDETSAAEPVTEGDFKAKGCKGTVLDDETLRDFIIDHYGLLASREGIEHNILITTTPNTLPIDEQIKALTMACTKACVYDCV</sequence>
<gene>
    <name evidence="1" type="ORF">VN97_g5110</name>
</gene>
<dbReference type="Proteomes" id="UP001227192">
    <property type="component" value="Unassembled WGS sequence"/>
</dbReference>
<proteinExistence type="predicted"/>
<dbReference type="EMBL" id="LACB01000127">
    <property type="protein sequence ID" value="KAJ9488175.1"/>
    <property type="molecule type" value="Genomic_DNA"/>
</dbReference>